<dbReference type="InterPro" id="IPR050769">
    <property type="entry name" value="NAT_camello-type"/>
</dbReference>
<dbReference type="OrthoDB" id="424368at2"/>
<evidence type="ECO:0000256" key="1">
    <source>
        <dbReference type="ARBA" id="ARBA00022679"/>
    </source>
</evidence>
<accession>A0A4U8Q9W8</accession>
<gene>
    <name evidence="3" type="ORF">DSM106044_01181</name>
</gene>
<protein>
    <submittedName>
        <fullName evidence="3">Putative acetyltransferase</fullName>
    </submittedName>
</protein>
<dbReference type="CDD" id="cd04301">
    <property type="entry name" value="NAT_SF"/>
    <property type="match status" value="1"/>
</dbReference>
<organism evidence="3 4">
    <name type="scientific">Robinsoniella peoriensis</name>
    <dbReference type="NCBI Taxonomy" id="180332"/>
    <lineage>
        <taxon>Bacteria</taxon>
        <taxon>Bacillati</taxon>
        <taxon>Bacillota</taxon>
        <taxon>Clostridia</taxon>
        <taxon>Lachnospirales</taxon>
        <taxon>Lachnospiraceae</taxon>
        <taxon>Robinsoniella</taxon>
    </lineage>
</organism>
<keyword evidence="1 3" id="KW-0808">Transferase</keyword>
<sequence length="163" mass="19002">MIQIRLYEETDRDQVIALVLRCQNDGTRPAVTVYDQPELLCIREKYFSEGGCFWVATDHGNIVGSIGLMHCSHGIGVLKKFFVKQDYRGKPFYLGRKLYAELLSFAKQHGFQELFLDTPKNTERAHKFYEKAGFVKIREKDLPVQFDHPYKDCDFFHLTAPFN</sequence>
<dbReference type="RefSeq" id="WP_027292058.1">
    <property type="nucleotide sequence ID" value="NZ_CABMJZ010000105.1"/>
</dbReference>
<dbReference type="PANTHER" id="PTHR13947">
    <property type="entry name" value="GNAT FAMILY N-ACETYLTRANSFERASE"/>
    <property type="match status" value="1"/>
</dbReference>
<dbReference type="STRING" id="180332.GCA_000797495_04375"/>
<dbReference type="Pfam" id="PF00583">
    <property type="entry name" value="Acetyltransf_1"/>
    <property type="match status" value="1"/>
</dbReference>
<dbReference type="EMBL" id="QGQD01000025">
    <property type="protein sequence ID" value="TLD01815.1"/>
    <property type="molecule type" value="Genomic_DNA"/>
</dbReference>
<dbReference type="Proteomes" id="UP000306509">
    <property type="component" value="Unassembled WGS sequence"/>
</dbReference>
<dbReference type="PROSITE" id="PS51186">
    <property type="entry name" value="GNAT"/>
    <property type="match status" value="1"/>
</dbReference>
<dbReference type="PANTHER" id="PTHR13947:SF37">
    <property type="entry name" value="LD18367P"/>
    <property type="match status" value="1"/>
</dbReference>
<evidence type="ECO:0000313" key="3">
    <source>
        <dbReference type="EMBL" id="TLD01815.1"/>
    </source>
</evidence>
<evidence type="ECO:0000313" key="4">
    <source>
        <dbReference type="Proteomes" id="UP000306509"/>
    </source>
</evidence>
<dbReference type="InterPro" id="IPR016181">
    <property type="entry name" value="Acyl_CoA_acyltransferase"/>
</dbReference>
<dbReference type="GO" id="GO:0008080">
    <property type="term" value="F:N-acetyltransferase activity"/>
    <property type="evidence" value="ECO:0007669"/>
    <property type="project" value="InterPro"/>
</dbReference>
<keyword evidence="4" id="KW-1185">Reference proteome</keyword>
<dbReference type="InterPro" id="IPR000182">
    <property type="entry name" value="GNAT_dom"/>
</dbReference>
<comment type="caution">
    <text evidence="3">The sequence shown here is derived from an EMBL/GenBank/DDBJ whole genome shotgun (WGS) entry which is preliminary data.</text>
</comment>
<name>A0A4U8Q9W8_9FIRM</name>
<dbReference type="AlphaFoldDB" id="A0A4U8Q9W8"/>
<dbReference type="SUPFAM" id="SSF55729">
    <property type="entry name" value="Acyl-CoA N-acyltransferases (Nat)"/>
    <property type="match status" value="1"/>
</dbReference>
<reference evidence="3 4" key="1">
    <citation type="journal article" date="2019" name="Anaerobe">
        <title>Detection of Robinsoniella peoriensis in multiple bone samples of a trauma patient.</title>
        <authorList>
            <person name="Schrottner P."/>
            <person name="Hartwich K."/>
            <person name="Bunk B."/>
            <person name="Schober I."/>
            <person name="Helbig S."/>
            <person name="Rudolph W.W."/>
            <person name="Gunzer F."/>
        </authorList>
    </citation>
    <scope>NUCLEOTIDE SEQUENCE [LARGE SCALE GENOMIC DNA]</scope>
    <source>
        <strain evidence="3 4">DSM 106044</strain>
    </source>
</reference>
<feature type="domain" description="N-acetyltransferase" evidence="2">
    <location>
        <begin position="2"/>
        <end position="163"/>
    </location>
</feature>
<proteinExistence type="predicted"/>
<dbReference type="Gene3D" id="3.40.630.30">
    <property type="match status" value="1"/>
</dbReference>
<evidence type="ECO:0000259" key="2">
    <source>
        <dbReference type="PROSITE" id="PS51186"/>
    </source>
</evidence>